<protein>
    <recommendedName>
        <fullName evidence="7">Calpain catalytic domain-containing protein</fullName>
    </recommendedName>
</protein>
<evidence type="ECO:0000259" key="7">
    <source>
        <dbReference type="PROSITE" id="PS50203"/>
    </source>
</evidence>
<dbReference type="SUPFAM" id="SSF54001">
    <property type="entry name" value="Cysteine proteinases"/>
    <property type="match status" value="1"/>
</dbReference>
<feature type="active site" evidence="5">
    <location>
        <position position="53"/>
    </location>
</feature>
<dbReference type="Pfam" id="PF01067">
    <property type="entry name" value="Calpain_III"/>
    <property type="match status" value="1"/>
</dbReference>
<dbReference type="SUPFAM" id="SSF49758">
    <property type="entry name" value="Calpain large subunit, middle domain (domain III)"/>
    <property type="match status" value="1"/>
</dbReference>
<proteinExistence type="inferred from homology"/>
<accession>A0A7S3KEW9</accession>
<reference evidence="8" key="1">
    <citation type="submission" date="2021-01" db="EMBL/GenBank/DDBJ databases">
        <authorList>
            <person name="Corre E."/>
            <person name="Pelletier E."/>
            <person name="Niang G."/>
            <person name="Scheremetjew M."/>
            <person name="Finn R."/>
            <person name="Kale V."/>
            <person name="Holt S."/>
            <person name="Cochrane G."/>
            <person name="Meng A."/>
            <person name="Brown T."/>
            <person name="Cohen L."/>
        </authorList>
    </citation>
    <scope>NUCLEOTIDE SEQUENCE</scope>
    <source>
        <strain evidence="8">CT5</strain>
    </source>
</reference>
<keyword evidence="4" id="KW-0788">Thiol protease</keyword>
<feature type="active site" evidence="5">
    <location>
        <position position="79"/>
    </location>
</feature>
<dbReference type="GO" id="GO:0004198">
    <property type="term" value="F:calcium-dependent cysteine-type endopeptidase activity"/>
    <property type="evidence" value="ECO:0007669"/>
    <property type="project" value="InterPro"/>
</dbReference>
<feature type="domain" description="Calpain catalytic" evidence="7">
    <location>
        <begin position="48"/>
        <end position="142"/>
    </location>
</feature>
<dbReference type="InterPro" id="IPR001300">
    <property type="entry name" value="Peptidase_C2_calpain_cat"/>
</dbReference>
<keyword evidence="3" id="KW-0378">Hydrolase</keyword>
<sequence length="355" mass="40986">MFPNKKIGTKEEFWNYLQQRRKEESMLGCARKDETVEGQVIIDGEPTGILSRHAYGLLDVFTIESQENGEEFKLLRIRNPWGKTEWVGDWSDNSEEIEKYRKELDVYVEELEDDEKFEIGEEDGTFIINFEDWSTIYNKLYVTIDFPPSWTGFRFTDSWNKGNSGGLPMPSAGITAKDAQISWGKNPQYLINQNKNGTVEFFFSLAQNDGRIEGKYIFPFVEIIDPICLIIYPAEDGKAVSKFDGSKVNPAWISTVVEHKEVSLRAMLPKGKYIVVPSQRQPSSDERPYYLSIYFNGSIGEVSFKNLKNPGNNGEEIKEEDEEIEVSQLRQDIIKTRLEDIYDSNVERKKPKIFN</sequence>
<name>A0A7S3KEW9_EUPCR</name>
<dbReference type="EMBL" id="HBIK01013469">
    <property type="protein sequence ID" value="CAE0381374.1"/>
    <property type="molecule type" value="Transcribed_RNA"/>
</dbReference>
<evidence type="ECO:0000313" key="8">
    <source>
        <dbReference type="EMBL" id="CAE0381373.1"/>
    </source>
</evidence>
<comment type="similarity">
    <text evidence="1">Belongs to the peptidase C2 family.</text>
</comment>
<evidence type="ECO:0000256" key="5">
    <source>
        <dbReference type="PIRSR" id="PIRSR622684-1"/>
    </source>
</evidence>
<comment type="caution">
    <text evidence="6">Lacks conserved residue(s) required for the propagation of feature annotation.</text>
</comment>
<evidence type="ECO:0000256" key="4">
    <source>
        <dbReference type="ARBA" id="ARBA00022807"/>
    </source>
</evidence>
<organism evidence="8">
    <name type="scientific">Euplotes crassus</name>
    <dbReference type="NCBI Taxonomy" id="5936"/>
    <lineage>
        <taxon>Eukaryota</taxon>
        <taxon>Sar</taxon>
        <taxon>Alveolata</taxon>
        <taxon>Ciliophora</taxon>
        <taxon>Intramacronucleata</taxon>
        <taxon>Spirotrichea</taxon>
        <taxon>Hypotrichia</taxon>
        <taxon>Euplotida</taxon>
        <taxon>Euplotidae</taxon>
        <taxon>Moneuplotes</taxon>
    </lineage>
</organism>
<dbReference type="Pfam" id="PF00648">
    <property type="entry name" value="Peptidase_C2"/>
    <property type="match status" value="1"/>
</dbReference>
<evidence type="ECO:0000256" key="3">
    <source>
        <dbReference type="ARBA" id="ARBA00022801"/>
    </source>
</evidence>
<dbReference type="InterPro" id="IPR022682">
    <property type="entry name" value="Calpain_domain_III"/>
</dbReference>
<dbReference type="InterPro" id="IPR038765">
    <property type="entry name" value="Papain-like_cys_pep_sf"/>
</dbReference>
<dbReference type="PROSITE" id="PS50203">
    <property type="entry name" value="CALPAIN_CAT"/>
    <property type="match status" value="1"/>
</dbReference>
<evidence type="ECO:0000256" key="6">
    <source>
        <dbReference type="PROSITE-ProRule" id="PRU00239"/>
    </source>
</evidence>
<evidence type="ECO:0000256" key="1">
    <source>
        <dbReference type="ARBA" id="ARBA00007623"/>
    </source>
</evidence>
<dbReference type="InterPro" id="IPR036213">
    <property type="entry name" value="Calpain_III_sf"/>
</dbReference>
<evidence type="ECO:0000313" key="9">
    <source>
        <dbReference type="EMBL" id="CAE0381374.1"/>
    </source>
</evidence>
<dbReference type="AlphaFoldDB" id="A0A7S3KEW9"/>
<dbReference type="GO" id="GO:0006508">
    <property type="term" value="P:proteolysis"/>
    <property type="evidence" value="ECO:0007669"/>
    <property type="project" value="UniProtKB-KW"/>
</dbReference>
<dbReference type="Gene3D" id="2.60.120.380">
    <property type="match status" value="1"/>
</dbReference>
<evidence type="ECO:0000256" key="2">
    <source>
        <dbReference type="ARBA" id="ARBA00022670"/>
    </source>
</evidence>
<dbReference type="InterPro" id="IPR022684">
    <property type="entry name" value="Calpain_cysteine_protease"/>
</dbReference>
<dbReference type="Gene3D" id="3.90.70.10">
    <property type="entry name" value="Cysteine proteinases"/>
    <property type="match status" value="1"/>
</dbReference>
<gene>
    <name evidence="8" type="ORF">ECRA1380_LOCUS6335</name>
    <name evidence="9" type="ORF">ECRA1380_LOCUS6336</name>
</gene>
<keyword evidence="2" id="KW-0645">Protease</keyword>
<dbReference type="PANTHER" id="PTHR10183">
    <property type="entry name" value="CALPAIN"/>
    <property type="match status" value="1"/>
</dbReference>
<dbReference type="EMBL" id="HBIK01013468">
    <property type="protein sequence ID" value="CAE0381373.1"/>
    <property type="molecule type" value="Transcribed_RNA"/>
</dbReference>
<dbReference type="PANTHER" id="PTHR10183:SF379">
    <property type="entry name" value="CALPAIN-5"/>
    <property type="match status" value="1"/>
</dbReference>